<name>A0ABS1WIQ9_9FLAO</name>
<evidence type="ECO:0000256" key="1">
    <source>
        <dbReference type="SAM" id="Phobius"/>
    </source>
</evidence>
<accession>A0ABS1WIQ9</accession>
<proteinExistence type="predicted"/>
<keyword evidence="1" id="KW-0812">Transmembrane</keyword>
<feature type="transmembrane region" description="Helical" evidence="1">
    <location>
        <begin position="20"/>
        <end position="39"/>
    </location>
</feature>
<reference evidence="2 3" key="1">
    <citation type="submission" date="2020-12" db="EMBL/GenBank/DDBJ databases">
        <title>Olleya sediminilitoris sp. nov., isolated from a tidal flat.</title>
        <authorList>
            <person name="Park S."/>
            <person name="Yoon J.-H."/>
        </authorList>
    </citation>
    <scope>NUCLEOTIDE SEQUENCE [LARGE SCALE GENOMIC DNA]</scope>
    <source>
        <strain evidence="2 3">YSTF-M6</strain>
    </source>
</reference>
<dbReference type="EMBL" id="JAEMEF010000002">
    <property type="protein sequence ID" value="MBL7559001.1"/>
    <property type="molecule type" value="Genomic_DNA"/>
</dbReference>
<dbReference type="RefSeq" id="WP_202999120.1">
    <property type="nucleotide sequence ID" value="NZ_JAEMEF010000002.1"/>
</dbReference>
<sequence>MDILKTATDWAKAELFSTPFFVLFGLLFLAASIGFWQLGKTDIARAYIIPTLVAGLLLIVIGLGLFFTNKSRISAFKTAYNTNASAFVKSEITRTESTLKEYQTVVFKVIPIIIIVAAVVIICLSSPTWRAISMTTIAMLIIILLIDGIAYARIDNYNKQLLIVIKQHNIYVVN</sequence>
<evidence type="ECO:0000313" key="2">
    <source>
        <dbReference type="EMBL" id="MBL7559001.1"/>
    </source>
</evidence>
<feature type="transmembrane region" description="Helical" evidence="1">
    <location>
        <begin position="131"/>
        <end position="152"/>
    </location>
</feature>
<comment type="caution">
    <text evidence="2">The sequence shown here is derived from an EMBL/GenBank/DDBJ whole genome shotgun (WGS) entry which is preliminary data.</text>
</comment>
<protein>
    <submittedName>
        <fullName evidence="2">Uncharacterized protein</fullName>
    </submittedName>
</protein>
<organism evidence="2 3">
    <name type="scientific">Olleya sediminilitoris</name>
    <dbReference type="NCBI Taxonomy" id="2795739"/>
    <lineage>
        <taxon>Bacteria</taxon>
        <taxon>Pseudomonadati</taxon>
        <taxon>Bacteroidota</taxon>
        <taxon>Flavobacteriia</taxon>
        <taxon>Flavobacteriales</taxon>
        <taxon>Flavobacteriaceae</taxon>
    </lineage>
</organism>
<keyword evidence="1" id="KW-1133">Transmembrane helix</keyword>
<evidence type="ECO:0000313" key="3">
    <source>
        <dbReference type="Proteomes" id="UP000605013"/>
    </source>
</evidence>
<keyword evidence="3" id="KW-1185">Reference proteome</keyword>
<feature type="transmembrane region" description="Helical" evidence="1">
    <location>
        <begin position="105"/>
        <end position="124"/>
    </location>
</feature>
<keyword evidence="1" id="KW-0472">Membrane</keyword>
<dbReference type="Proteomes" id="UP000605013">
    <property type="component" value="Unassembled WGS sequence"/>
</dbReference>
<feature type="transmembrane region" description="Helical" evidence="1">
    <location>
        <begin position="46"/>
        <end position="67"/>
    </location>
</feature>
<gene>
    <name evidence="2" type="ORF">JAO71_04215</name>
</gene>